<dbReference type="InterPro" id="IPR041425">
    <property type="entry name" value="C3/4/5_MG1"/>
</dbReference>
<feature type="domain" description="Anaphylatoxin-like" evidence="5">
    <location>
        <begin position="666"/>
        <end position="701"/>
    </location>
</feature>
<dbReference type="Gene3D" id="2.60.40.10">
    <property type="entry name" value="Immunoglobulins"/>
    <property type="match status" value="2"/>
</dbReference>
<dbReference type="Gene3D" id="2.20.130.20">
    <property type="match status" value="1"/>
</dbReference>
<dbReference type="Gene3D" id="1.50.10.20">
    <property type="match status" value="1"/>
</dbReference>
<dbReference type="SUPFAM" id="SSF47686">
    <property type="entry name" value="Anaphylotoxins (complement system)"/>
    <property type="match status" value="1"/>
</dbReference>
<feature type="region of interest" description="Disordered" evidence="4">
    <location>
        <begin position="708"/>
        <end position="738"/>
    </location>
</feature>
<dbReference type="InterPro" id="IPR011626">
    <property type="entry name" value="Alpha-macroglobulin_TED"/>
</dbReference>
<dbReference type="InterPro" id="IPR040839">
    <property type="entry name" value="MG4"/>
</dbReference>
<dbReference type="InterPro" id="IPR013783">
    <property type="entry name" value="Ig-like_fold"/>
</dbReference>
<dbReference type="Pfam" id="PF17789">
    <property type="entry name" value="MG4"/>
    <property type="match status" value="1"/>
</dbReference>
<dbReference type="InterPro" id="IPR009048">
    <property type="entry name" value="A-macroglobulin_rcpt-bd"/>
</dbReference>
<dbReference type="InterPro" id="IPR008993">
    <property type="entry name" value="TIMP-like_OB-fold"/>
</dbReference>
<evidence type="ECO:0000313" key="7">
    <source>
        <dbReference type="Ensembl" id="ENSGMOP00000011037.2"/>
    </source>
</evidence>
<dbReference type="GeneTree" id="ENSGT00940000154063"/>
<dbReference type="PANTHER" id="PTHR11412:SF167">
    <property type="entry name" value="COMPLEMENT COMPONENT C3B, TANDEM DUPLICATE 1 ISOFORM X1-RELATED"/>
    <property type="match status" value="1"/>
</dbReference>
<evidence type="ECO:0000256" key="4">
    <source>
        <dbReference type="SAM" id="MobiDB-lite"/>
    </source>
</evidence>
<dbReference type="Gene3D" id="2.40.50.120">
    <property type="match status" value="1"/>
</dbReference>
<evidence type="ECO:0000259" key="5">
    <source>
        <dbReference type="PROSITE" id="PS01178"/>
    </source>
</evidence>
<reference evidence="7" key="1">
    <citation type="submission" date="2025-08" db="UniProtKB">
        <authorList>
            <consortium name="Ensembl"/>
        </authorList>
    </citation>
    <scope>IDENTIFICATION</scope>
</reference>
<dbReference type="InterPro" id="IPR000020">
    <property type="entry name" value="Anaphylatoxin/fibulin"/>
</dbReference>
<dbReference type="Pfam" id="PF01821">
    <property type="entry name" value="ANATO"/>
    <property type="match status" value="1"/>
</dbReference>
<dbReference type="PROSITE" id="PS01177">
    <property type="entry name" value="ANAPHYLATOXIN_1"/>
    <property type="match status" value="1"/>
</dbReference>
<dbReference type="GO" id="GO:0004866">
    <property type="term" value="F:endopeptidase inhibitor activity"/>
    <property type="evidence" value="ECO:0007669"/>
    <property type="project" value="InterPro"/>
</dbReference>
<protein>
    <submittedName>
        <fullName evidence="7">Complement component c3b, tandem duplicate 1</fullName>
    </submittedName>
</protein>
<dbReference type="InterPro" id="IPR011625">
    <property type="entry name" value="A2M_N_BRD"/>
</dbReference>
<feature type="compositionally biased region" description="Pro residues" evidence="4">
    <location>
        <begin position="715"/>
        <end position="736"/>
    </location>
</feature>
<dbReference type="InterPro" id="IPR041555">
    <property type="entry name" value="MG3"/>
</dbReference>
<name>A0A8C4ZBK7_GADMO</name>
<dbReference type="SUPFAM" id="SSF48239">
    <property type="entry name" value="Terpenoid cyclases/Protein prenyltransferases"/>
    <property type="match status" value="1"/>
</dbReference>
<evidence type="ECO:0000256" key="1">
    <source>
        <dbReference type="ARBA" id="ARBA00004613"/>
    </source>
</evidence>
<dbReference type="SUPFAM" id="SSF50242">
    <property type="entry name" value="TIMP-like"/>
    <property type="match status" value="1"/>
</dbReference>
<evidence type="ECO:0000313" key="8">
    <source>
        <dbReference type="Proteomes" id="UP000694546"/>
    </source>
</evidence>
<proteinExistence type="predicted"/>
<dbReference type="InterPro" id="IPR001599">
    <property type="entry name" value="Macroglobln_a2"/>
</dbReference>
<dbReference type="SMART" id="SM00643">
    <property type="entry name" value="C345C"/>
    <property type="match status" value="1"/>
</dbReference>
<dbReference type="Pfam" id="PF07677">
    <property type="entry name" value="A2M_recep"/>
    <property type="match status" value="1"/>
</dbReference>
<dbReference type="InterPro" id="IPR018933">
    <property type="entry name" value="Netrin_module_non-TIMP"/>
</dbReference>
<dbReference type="CDD" id="cd00017">
    <property type="entry name" value="ANATO"/>
    <property type="match status" value="1"/>
</dbReference>
<dbReference type="Pfam" id="PF07703">
    <property type="entry name" value="A2M_BRD"/>
    <property type="match status" value="1"/>
</dbReference>
<dbReference type="Gene3D" id="2.60.40.690">
    <property type="entry name" value="Alpha-macroglobulin, receptor-binding domain"/>
    <property type="match status" value="1"/>
</dbReference>
<dbReference type="InterPro" id="IPR001134">
    <property type="entry name" value="Netrin_domain"/>
</dbReference>
<feature type="domain" description="NTR" evidence="6">
    <location>
        <begin position="1535"/>
        <end position="1678"/>
    </location>
</feature>
<dbReference type="SUPFAM" id="SSF49410">
    <property type="entry name" value="Alpha-macroglobulin receptor domain"/>
    <property type="match status" value="1"/>
</dbReference>
<dbReference type="Ensembl" id="ENSGMOT00000011336.2">
    <property type="protein sequence ID" value="ENSGMOP00000011037.2"/>
    <property type="gene ID" value="ENSGMOG00000010277.2"/>
</dbReference>
<dbReference type="InterPro" id="IPR047565">
    <property type="entry name" value="Alpha-macroglob_thiol-ester_cl"/>
</dbReference>
<dbReference type="InterPro" id="IPR050473">
    <property type="entry name" value="A2M/Complement_sys"/>
</dbReference>
<dbReference type="InterPro" id="IPR036595">
    <property type="entry name" value="A-macroglobulin_rcpt-bd_sf"/>
</dbReference>
<dbReference type="Pfam" id="PF00207">
    <property type="entry name" value="A2M"/>
    <property type="match status" value="1"/>
</dbReference>
<dbReference type="OMA" id="KTEGMCS"/>
<dbReference type="SMART" id="SM00104">
    <property type="entry name" value="ANATO"/>
    <property type="match status" value="1"/>
</dbReference>
<dbReference type="Gene3D" id="2.60.40.1930">
    <property type="match status" value="3"/>
</dbReference>
<keyword evidence="3" id="KW-1015">Disulfide bond</keyword>
<dbReference type="Gene3D" id="2.60.40.1940">
    <property type="match status" value="1"/>
</dbReference>
<organism evidence="7 8">
    <name type="scientific">Gadus morhua</name>
    <name type="common">Atlantic cod</name>
    <dbReference type="NCBI Taxonomy" id="8049"/>
    <lineage>
        <taxon>Eukaryota</taxon>
        <taxon>Metazoa</taxon>
        <taxon>Chordata</taxon>
        <taxon>Craniata</taxon>
        <taxon>Vertebrata</taxon>
        <taxon>Euteleostomi</taxon>
        <taxon>Actinopterygii</taxon>
        <taxon>Neopterygii</taxon>
        <taxon>Teleostei</taxon>
        <taxon>Neoteleostei</taxon>
        <taxon>Acanthomorphata</taxon>
        <taxon>Zeiogadaria</taxon>
        <taxon>Gadariae</taxon>
        <taxon>Gadiformes</taxon>
        <taxon>Gadoidei</taxon>
        <taxon>Gadidae</taxon>
        <taxon>Gadus</taxon>
    </lineage>
</organism>
<sequence length="1680" mass="187273">MSHGTVPPASLYLPLHHSTVLVPDGSRFIVVAPNLLRADSPENIYLEAGGLRGQPTVSISIRDYTKSILQNDVLDGYQPFLPQLPSALLEPEDLRNRYVYLGVNFHGYHLLEKVIMVSFQQGYIFVQTDKPIYNPGDTGESPTLCLLMFLWVTSINRFCSTVSRVFMLYLTCVNPPPPPHSEGVWAVITKFDARPQNTFRAQFEVKKYVLPAFNVTLVPSSPYLSLDHTRLEVAVSARYLYGEPVQGTAYVVFGLVINNLMKRLPSVKHVSDLDGGLATLTMEEIRSAFPDLRSLVGSSVYVKASVLTASGSDLVEASKTNIRIVDSPYILTFSHLPQYFKPGMPFDFTIQLNYQDGSPASDVLIKVDLVDSVLSTSAAGSLRVNINMPRTSGPQTITVETAEPGQRSGQQARQQTTVLPYQPFSRSQQNFLYMAATDSMTAGNTLRLLLVISPADSMHLQLIKHLTYLVISKGKILQARRLSMEGQVQLAVTLRVTQDMRPSFRVVAYYTLPWLRHMEVVSDSIWVDLDDGCVGGLHVGPEDGRHRDLLPGKAFRFKVRGDPGAKVNLVAVDNAVFLLSKERLTQSKMWSAVEKGEMGCTRGGGKDGMGVFKDAGLHFSSSLGANTSPRQGLGCPASARKRRSAELWKRKAQLEAQYREELQRRCCQAGLRDVAMPYSCTRRSLYITEGWECIRAFRDCCAHLRGQSFDTSRPTTPPPLTTTPPPPTTTPPPPTTTPLRFPFGQPFWRGPPIGPPSRSGLPGHRGQIRPASGTMWTVEDDDEEEGEYMAEYDVYLRSKFYESWLWRDVRLPDTPDGRDGLASITMTTALPDSITEWSVMAISASHDTGFCVAKPYNVKAWKKFFVDLKLPYSVARHEQIQIKAVLRNYGQQRLHVRVVLMVTEGICSVAFSEQHTQEVDLPAGGTVVVPYTLVPLVVGKLPVQVMVLGRDLMGGDRVEKILRVVLEGVQKTLVRSFVLDPSAHGGTQNIHPGKVQLESVVPNSSPLTFINIRGSVLADSIDNSISDDSLASLIRMPGGCVEQNLAGITLPLIATLYLDSTHGWESVGVQRRVEAIGYITKGYEKQLAYRKSDGSYPPYRKEGTSTWITAFVVKVFSMAYSLVRVEQQQVCGALLYLLNEKQEHDGGFREDNPVYTTTMTVHTHTHTHTNTHTVYSTAMTVLIPVCCLQTAYHNAANYLKRELSRPLKRPYTVAISAYALTLLGKDPSYNPITPLLNAVSGGSYWADSESPLFSLEATGYGLLALLEGGHLDEAVMPFNWLNSKRRRGGGYGSTQPTMVVLQALSEYLLKRAADRDVSLQVDLKVPGRTDLRYHFEPQTSYVARSSRVRLWLETVEAQGNGQGILELVTFYNQLHEVEEKSLCPHFELEVATEESRPCFNPLTRVPRALAPRDVRMVVLDISLPTGFTPDNSDLEMLSNSVDRYINNFQVVDNLSDRGSLIIHLFKVSHREPEILIFRLQQNFKVGLLQPSSVTVYEYYNPDHRCSRTYSPPEDKEALSQICRNDVCRCTQGDCCVSKSDSETIPVNNRTTQACESLHYVYKVKVLSVNQSYYDRYEMEITQVIKLGLEPDVADGVSRLFMSHGGCRDHLHLQQGSHYFIMGPKADLWHTDTGFVYMLGKKTWVERWPSEAECTSDAALQAKCTVLEAAARDLSINGCRQ</sequence>
<dbReference type="PROSITE" id="PS01178">
    <property type="entry name" value="ANAPHYLATOXIN_2"/>
    <property type="match status" value="1"/>
</dbReference>
<dbReference type="GO" id="GO:0005615">
    <property type="term" value="C:extracellular space"/>
    <property type="evidence" value="ECO:0007669"/>
    <property type="project" value="InterPro"/>
</dbReference>
<dbReference type="Proteomes" id="UP000694546">
    <property type="component" value="Chromosome 3"/>
</dbReference>
<dbReference type="Gene3D" id="1.20.91.20">
    <property type="entry name" value="Anaphylotoxins (complement system)"/>
    <property type="match status" value="1"/>
</dbReference>
<accession>A0A8C4ZBK7</accession>
<dbReference type="Pfam" id="PF07678">
    <property type="entry name" value="TED_complement"/>
    <property type="match status" value="1"/>
</dbReference>
<evidence type="ECO:0000256" key="2">
    <source>
        <dbReference type="ARBA" id="ARBA00022525"/>
    </source>
</evidence>
<dbReference type="SMART" id="SM01419">
    <property type="entry name" value="Thiol-ester_cl"/>
    <property type="match status" value="1"/>
</dbReference>
<dbReference type="Pfam" id="PF17790">
    <property type="entry name" value="MG1"/>
    <property type="match status" value="1"/>
</dbReference>
<dbReference type="SMART" id="SM01359">
    <property type="entry name" value="A2M_N_2"/>
    <property type="match status" value="1"/>
</dbReference>
<reference evidence="7" key="2">
    <citation type="submission" date="2025-09" db="UniProtKB">
        <authorList>
            <consortium name="Ensembl"/>
        </authorList>
    </citation>
    <scope>IDENTIFICATION</scope>
</reference>
<evidence type="ECO:0000256" key="3">
    <source>
        <dbReference type="ARBA" id="ARBA00023157"/>
    </source>
</evidence>
<dbReference type="InterPro" id="IPR018081">
    <property type="entry name" value="Anaphylatoxin_comp_syst"/>
</dbReference>
<dbReference type="Gene3D" id="2.60.120.1540">
    <property type="match status" value="1"/>
</dbReference>
<dbReference type="SMART" id="SM01361">
    <property type="entry name" value="A2M_recep"/>
    <property type="match status" value="1"/>
</dbReference>
<dbReference type="PANTHER" id="PTHR11412">
    <property type="entry name" value="MACROGLOBULIN / COMPLEMENT"/>
    <property type="match status" value="1"/>
</dbReference>
<dbReference type="SMART" id="SM01360">
    <property type="entry name" value="A2M"/>
    <property type="match status" value="1"/>
</dbReference>
<keyword evidence="8" id="KW-1185">Reference proteome</keyword>
<dbReference type="PROSITE" id="PS50189">
    <property type="entry name" value="NTR"/>
    <property type="match status" value="1"/>
</dbReference>
<evidence type="ECO:0000259" key="6">
    <source>
        <dbReference type="PROSITE" id="PS50189"/>
    </source>
</evidence>
<dbReference type="Pfam" id="PF01759">
    <property type="entry name" value="NTR"/>
    <property type="match status" value="1"/>
</dbReference>
<dbReference type="Pfam" id="PF17791">
    <property type="entry name" value="MG3"/>
    <property type="match status" value="1"/>
</dbReference>
<comment type="subcellular location">
    <subcellularLocation>
        <location evidence="1">Secreted</location>
    </subcellularLocation>
</comment>
<dbReference type="InterPro" id="IPR008930">
    <property type="entry name" value="Terpenoid_cyclase/PrenylTrfase"/>
</dbReference>
<dbReference type="Gene3D" id="6.20.50.160">
    <property type="match status" value="1"/>
</dbReference>
<keyword evidence="2" id="KW-0964">Secreted</keyword>